<evidence type="ECO:0000313" key="2">
    <source>
        <dbReference type="Proteomes" id="UP000004810"/>
    </source>
</evidence>
<dbReference type="AlphaFoldDB" id="J9AXZ7"/>
<sequence length="62" mass="6599">MDRSIGSLDTFNSKAAIKNNDQQFEAKLCLNLFMNGGVASLLTGNSSDNGFAEAKKSNITTV</sequence>
<gene>
    <name evidence="1" type="ORF">WUBG_09599</name>
</gene>
<comment type="caution">
    <text evidence="1">The sequence shown here is derived from an EMBL/GenBank/DDBJ whole genome shotgun (WGS) entry which is preliminary data.</text>
</comment>
<dbReference type="EMBL" id="ADBV01005422">
    <property type="protein sequence ID" value="EJW79490.1"/>
    <property type="molecule type" value="Genomic_DNA"/>
</dbReference>
<dbReference type="Proteomes" id="UP000004810">
    <property type="component" value="Unassembled WGS sequence"/>
</dbReference>
<accession>J9AXZ7</accession>
<organism evidence="1 2">
    <name type="scientific">Wuchereria bancrofti</name>
    <dbReference type="NCBI Taxonomy" id="6293"/>
    <lineage>
        <taxon>Eukaryota</taxon>
        <taxon>Metazoa</taxon>
        <taxon>Ecdysozoa</taxon>
        <taxon>Nematoda</taxon>
        <taxon>Chromadorea</taxon>
        <taxon>Rhabditida</taxon>
        <taxon>Spirurina</taxon>
        <taxon>Spiruromorpha</taxon>
        <taxon>Filarioidea</taxon>
        <taxon>Onchocercidae</taxon>
        <taxon>Wuchereria</taxon>
    </lineage>
</organism>
<name>J9AXZ7_WUCBA</name>
<protein>
    <submittedName>
        <fullName evidence="1">Uncharacterized protein</fullName>
    </submittedName>
</protein>
<reference evidence="2" key="1">
    <citation type="submission" date="2012-08" db="EMBL/GenBank/DDBJ databases">
        <title>The Genome Sequence of Wuchereria bancrofti.</title>
        <authorList>
            <person name="Nutman T.B."/>
            <person name="Fink D.L."/>
            <person name="Russ C."/>
            <person name="Young S."/>
            <person name="Zeng Q."/>
            <person name="Koehrsen M."/>
            <person name="Alvarado L."/>
            <person name="Berlin A."/>
            <person name="Chapman S.B."/>
            <person name="Chen Z."/>
            <person name="Freedman E."/>
            <person name="Gellesch M."/>
            <person name="Goldberg J."/>
            <person name="Griggs A."/>
            <person name="Gujja S."/>
            <person name="Heilman E.R."/>
            <person name="Heiman D."/>
            <person name="Hepburn T."/>
            <person name="Howarth C."/>
            <person name="Jen D."/>
            <person name="Larson L."/>
            <person name="Lewis B."/>
            <person name="Mehta T."/>
            <person name="Park D."/>
            <person name="Pearson M."/>
            <person name="Roberts A."/>
            <person name="Saif S."/>
            <person name="Shea T."/>
            <person name="Shenoy N."/>
            <person name="Sisk P."/>
            <person name="Stolte C."/>
            <person name="Sykes S."/>
            <person name="Walk T."/>
            <person name="White J."/>
            <person name="Yandava C."/>
            <person name="Haas B."/>
            <person name="Henn M.R."/>
            <person name="Nusbaum C."/>
            <person name="Birren B."/>
        </authorList>
    </citation>
    <scope>NUCLEOTIDE SEQUENCE [LARGE SCALE GENOMIC DNA]</scope>
    <source>
        <strain evidence="2">NA</strain>
    </source>
</reference>
<proteinExistence type="predicted"/>
<evidence type="ECO:0000313" key="1">
    <source>
        <dbReference type="EMBL" id="EJW79490.1"/>
    </source>
</evidence>